<accession>A0A644SVK6</accession>
<dbReference type="InterPro" id="IPR004841">
    <property type="entry name" value="AA-permease/SLC12A_dom"/>
</dbReference>
<keyword evidence="4 6" id="KW-1133">Transmembrane helix</keyword>
<protein>
    <submittedName>
        <fullName evidence="8">Amino-acid permease RocC</fullName>
    </submittedName>
</protein>
<organism evidence="8">
    <name type="scientific">bioreactor metagenome</name>
    <dbReference type="NCBI Taxonomy" id="1076179"/>
    <lineage>
        <taxon>unclassified sequences</taxon>
        <taxon>metagenomes</taxon>
        <taxon>ecological metagenomes</taxon>
    </lineage>
</organism>
<dbReference type="PANTHER" id="PTHR43495:SF5">
    <property type="entry name" value="GAMMA-AMINOBUTYRIC ACID PERMEASE"/>
    <property type="match status" value="1"/>
</dbReference>
<comment type="caution">
    <text evidence="8">The sequence shown here is derived from an EMBL/GenBank/DDBJ whole genome shotgun (WGS) entry which is preliminary data.</text>
</comment>
<feature type="transmembrane region" description="Helical" evidence="6">
    <location>
        <begin position="232"/>
        <end position="253"/>
    </location>
</feature>
<evidence type="ECO:0000256" key="1">
    <source>
        <dbReference type="ARBA" id="ARBA00004141"/>
    </source>
</evidence>
<feature type="transmembrane region" description="Helical" evidence="6">
    <location>
        <begin position="38"/>
        <end position="58"/>
    </location>
</feature>
<keyword evidence="2" id="KW-0813">Transport</keyword>
<dbReference type="Pfam" id="PF00324">
    <property type="entry name" value="AA_permease"/>
    <property type="match status" value="1"/>
</dbReference>
<evidence type="ECO:0000256" key="4">
    <source>
        <dbReference type="ARBA" id="ARBA00022989"/>
    </source>
</evidence>
<feature type="transmembrane region" description="Helical" evidence="6">
    <location>
        <begin position="397"/>
        <end position="416"/>
    </location>
</feature>
<feature type="domain" description="Amino acid permease/ SLC12A" evidence="7">
    <location>
        <begin position="11"/>
        <end position="420"/>
    </location>
</feature>
<gene>
    <name evidence="8" type="primary">rocC_2</name>
    <name evidence="8" type="ORF">SDC9_04280</name>
</gene>
<dbReference type="AlphaFoldDB" id="A0A644SVK6"/>
<evidence type="ECO:0000256" key="2">
    <source>
        <dbReference type="ARBA" id="ARBA00022448"/>
    </source>
</evidence>
<keyword evidence="3 6" id="KW-0812">Transmembrane</keyword>
<comment type="subcellular location">
    <subcellularLocation>
        <location evidence="1">Membrane</location>
        <topology evidence="1">Multi-pass membrane protein</topology>
    </subcellularLocation>
</comment>
<feature type="transmembrane region" description="Helical" evidence="6">
    <location>
        <begin position="324"/>
        <end position="345"/>
    </location>
</feature>
<feature type="transmembrane region" description="Helical" evidence="6">
    <location>
        <begin position="146"/>
        <end position="171"/>
    </location>
</feature>
<feature type="transmembrane region" description="Helical" evidence="6">
    <location>
        <begin position="116"/>
        <end position="134"/>
    </location>
</feature>
<dbReference type="PANTHER" id="PTHR43495">
    <property type="entry name" value="GABA PERMEASE"/>
    <property type="match status" value="1"/>
</dbReference>
<evidence type="ECO:0000256" key="3">
    <source>
        <dbReference type="ARBA" id="ARBA00022692"/>
    </source>
</evidence>
<reference evidence="8" key="1">
    <citation type="submission" date="2019-08" db="EMBL/GenBank/DDBJ databases">
        <authorList>
            <person name="Kucharzyk K."/>
            <person name="Murdoch R.W."/>
            <person name="Higgins S."/>
            <person name="Loffler F."/>
        </authorList>
    </citation>
    <scope>NUCLEOTIDE SEQUENCE</scope>
</reference>
<proteinExistence type="predicted"/>
<dbReference type="GO" id="GO:0016020">
    <property type="term" value="C:membrane"/>
    <property type="evidence" value="ECO:0007669"/>
    <property type="project" value="UniProtKB-SubCell"/>
</dbReference>
<keyword evidence="5 6" id="KW-0472">Membrane</keyword>
<dbReference type="Gene3D" id="1.20.1740.10">
    <property type="entry name" value="Amino acid/polyamine transporter I"/>
    <property type="match status" value="1"/>
</dbReference>
<feature type="transmembrane region" description="Helical" evidence="6">
    <location>
        <begin position="12"/>
        <end position="32"/>
    </location>
</feature>
<feature type="transmembrane region" description="Helical" evidence="6">
    <location>
        <begin position="351"/>
        <end position="376"/>
    </location>
</feature>
<name>A0A644SVK6_9ZZZZ</name>
<sequence>MTAHKFSKTDFIVMALGNIVGSGIFLASSAVISSAGAWAPLAYLLGGLIMMMEVSFIIEMSIAKPVPGAFKAHAQEIFGEWWGFVNGWMFWTSAVLGMSSEITACALFTRLWLPSVPLWLLSLLFAILITLINLNDLKGLSKAEAVLAATKISAIVLFVIFGGLVAFGLPIGGATPNFSEFHAALATPWEGVAGLLGSMLIILYAYTGTGIIGLAATETHNAEKVVPSATRIVTYSVVSLYTVAVFLIITLLPTESLDPDTSPFVSILTIFKIPYAANILNFILLTAALSSLNSQVYSASRMLFSMAKSNQAPKVVGRQNAKGVPVAAIWMSGLVLLGTALLSYLLPEKLFLYTICASGVLALVNWLSVSATHYFFRKKILAEAPEKLKYRAPFYPYLSWICFFTVLITLLSAPLYPDQLPGFYSGTLLLLLISIAYFLIPLKNPNQPK</sequence>
<dbReference type="GO" id="GO:0055085">
    <property type="term" value="P:transmembrane transport"/>
    <property type="evidence" value="ECO:0007669"/>
    <property type="project" value="InterPro"/>
</dbReference>
<evidence type="ECO:0000259" key="7">
    <source>
        <dbReference type="Pfam" id="PF00324"/>
    </source>
</evidence>
<evidence type="ECO:0000256" key="5">
    <source>
        <dbReference type="ARBA" id="ARBA00023136"/>
    </source>
</evidence>
<feature type="transmembrane region" description="Helical" evidence="6">
    <location>
        <begin position="422"/>
        <end position="440"/>
    </location>
</feature>
<feature type="transmembrane region" description="Helical" evidence="6">
    <location>
        <begin position="78"/>
        <end position="96"/>
    </location>
</feature>
<dbReference type="EMBL" id="VSSQ01000007">
    <property type="protein sequence ID" value="MPL58738.1"/>
    <property type="molecule type" value="Genomic_DNA"/>
</dbReference>
<feature type="transmembrane region" description="Helical" evidence="6">
    <location>
        <begin position="273"/>
        <end position="292"/>
    </location>
</feature>
<dbReference type="PIRSF" id="PIRSF006060">
    <property type="entry name" value="AA_transporter"/>
    <property type="match status" value="1"/>
</dbReference>
<evidence type="ECO:0000313" key="8">
    <source>
        <dbReference type="EMBL" id="MPL58738.1"/>
    </source>
</evidence>
<evidence type="ECO:0000256" key="6">
    <source>
        <dbReference type="SAM" id="Phobius"/>
    </source>
</evidence>
<feature type="transmembrane region" description="Helical" evidence="6">
    <location>
        <begin position="191"/>
        <end position="212"/>
    </location>
</feature>